<comment type="miscellaneous">
    <text evidence="3">In the RecBCD complex, RecB has a slow 3'-5' helicase, an exonuclease activity and loads RecA onto ssDNA, RecD has a fast 5'-3' helicase activity, while RecC stimulates the ATPase and processivity of the RecB helicase and contributes to recognition of the Chi site.</text>
</comment>
<evidence type="ECO:0000256" key="1">
    <source>
        <dbReference type="ARBA" id="ARBA00022741"/>
    </source>
</evidence>
<keyword evidence="3" id="KW-0238">DNA-binding</keyword>
<keyword evidence="3" id="KW-0347">Helicase</keyword>
<evidence type="ECO:0000256" key="3">
    <source>
        <dbReference type="HAMAP-Rule" id="MF_01487"/>
    </source>
</evidence>
<dbReference type="Pfam" id="PF13538">
    <property type="entry name" value="UvrD_C_2"/>
    <property type="match status" value="1"/>
</dbReference>
<keyword evidence="6" id="KW-1185">Reference proteome</keyword>
<reference evidence="5 6" key="1">
    <citation type="submission" date="2018-12" db="EMBL/GenBank/DDBJ databases">
        <authorList>
            <consortium name="Pathogen Informatics"/>
        </authorList>
    </citation>
    <scope>NUCLEOTIDE SEQUENCE [LARGE SCALE GENOMIC DNA]</scope>
    <source>
        <strain evidence="5 6">NCTC10296</strain>
    </source>
</reference>
<name>A0A3S4PJ57_9NEIS</name>
<dbReference type="SMART" id="SM00382">
    <property type="entry name" value="AAA"/>
    <property type="match status" value="1"/>
</dbReference>
<dbReference type="NCBIfam" id="TIGR01447">
    <property type="entry name" value="recD"/>
    <property type="match status" value="1"/>
</dbReference>
<evidence type="ECO:0000256" key="2">
    <source>
        <dbReference type="ARBA" id="ARBA00022840"/>
    </source>
</evidence>
<dbReference type="InterPro" id="IPR003593">
    <property type="entry name" value="AAA+_ATPase"/>
</dbReference>
<comment type="similarity">
    <text evidence="3">Belongs to the RecD family.</text>
</comment>
<dbReference type="KEGG" id="nci:NCTC10296_02225"/>
<keyword evidence="2 3" id="KW-0067">ATP-binding</keyword>
<keyword evidence="3" id="KW-0413">Isomerase</keyword>
<dbReference type="GO" id="GO:0008854">
    <property type="term" value="F:exodeoxyribonuclease V activity"/>
    <property type="evidence" value="ECO:0007669"/>
    <property type="project" value="InterPro"/>
</dbReference>
<feature type="domain" description="AAA+ ATPase" evidence="4">
    <location>
        <begin position="132"/>
        <end position="365"/>
    </location>
</feature>
<dbReference type="GO" id="GO:0005524">
    <property type="term" value="F:ATP binding"/>
    <property type="evidence" value="ECO:0007669"/>
    <property type="project" value="UniProtKB-UniRule"/>
</dbReference>
<protein>
    <recommendedName>
        <fullName evidence="3">RecBCD enzyme subunit RecD</fullName>
        <ecNumber evidence="3">5.6.2.3</ecNumber>
    </recommendedName>
    <alternativeName>
        <fullName evidence="3">DNA 5'-3' helicase subunit RecD</fullName>
    </alternativeName>
    <alternativeName>
        <fullName evidence="3">Exonuclease V subunit RecD</fullName>
        <shortName evidence="3">ExoV subunit RecD</shortName>
    </alternativeName>
    <alternativeName>
        <fullName evidence="3">Helicase/nuclease RecBCD subunit RecD</fullName>
    </alternativeName>
</protein>
<gene>
    <name evidence="3 5" type="primary">recD</name>
    <name evidence="5" type="ORF">NCTC10296_02225</name>
</gene>
<dbReference type="PANTHER" id="PTHR43788">
    <property type="entry name" value="DNA2/NAM7 HELICASE FAMILY MEMBER"/>
    <property type="match status" value="1"/>
</dbReference>
<keyword evidence="3" id="KW-0269">Exonuclease</keyword>
<comment type="subunit">
    <text evidence="3">Heterotrimer of RecB, RecC and RecD. All subunits contribute to DNA-binding.</text>
</comment>
<dbReference type="GO" id="GO:0000724">
    <property type="term" value="P:double-strand break repair via homologous recombination"/>
    <property type="evidence" value="ECO:0007669"/>
    <property type="project" value="UniProtKB-UniRule"/>
</dbReference>
<dbReference type="GO" id="GO:0017116">
    <property type="term" value="F:single-stranded DNA helicase activity"/>
    <property type="evidence" value="ECO:0007669"/>
    <property type="project" value="TreeGrafter"/>
</dbReference>
<dbReference type="InterPro" id="IPR050534">
    <property type="entry name" value="Coronavir_polyprotein_1ab"/>
</dbReference>
<dbReference type="Proteomes" id="UP000279284">
    <property type="component" value="Chromosome"/>
</dbReference>
<keyword evidence="3" id="KW-0234">DNA repair</keyword>
<dbReference type="Pfam" id="PF13245">
    <property type="entry name" value="AAA_19"/>
    <property type="match status" value="1"/>
</dbReference>
<evidence type="ECO:0000259" key="4">
    <source>
        <dbReference type="SMART" id="SM00382"/>
    </source>
</evidence>
<comment type="function">
    <text evidence="3">A helicase/nuclease that prepares dsDNA breaks (DSB) for recombinational DNA repair. Binds to DSBs and unwinds DNA via a highly rapid and processive ATP-dependent bidirectional helicase activity. Unwinds dsDNA until it encounters a Chi (crossover hotspot instigator) sequence from the 3' direction. Cuts ssDNA a few nucleotides 3' to the Chi site. The properties and activities of the enzyme are changed at Chi. The Chi-altered holoenzyme produces a long 3'-ssDNA overhang and facilitates RecA-binding to the ssDNA for homologous DNA recombination and repair. Holoenzyme degrades any linearized DNA that is unable to undergo homologous recombination. In the holoenzyme this subunit has ssDNA-dependent ATPase and 5'-3' helicase activity. When added to pre-assembled RecBC greatly stimulates nuclease activity and augments holoenzyme processivity. Negatively regulates the RecA-loading ability of RecBCD.</text>
</comment>
<dbReference type="GO" id="GO:0003677">
    <property type="term" value="F:DNA binding"/>
    <property type="evidence" value="ECO:0007669"/>
    <property type="project" value="UniProtKB-UniRule"/>
</dbReference>
<keyword evidence="1 3" id="KW-0547">Nucleotide-binding</keyword>
<dbReference type="EMBL" id="LR134313">
    <property type="protein sequence ID" value="VEF03255.1"/>
    <property type="molecule type" value="Genomic_DNA"/>
</dbReference>
<proteinExistence type="inferred from homology"/>
<dbReference type="GO" id="GO:0016887">
    <property type="term" value="F:ATP hydrolysis activity"/>
    <property type="evidence" value="ECO:0007669"/>
    <property type="project" value="RHEA"/>
</dbReference>
<dbReference type="CDD" id="cd18809">
    <property type="entry name" value="SF1_C_RecD"/>
    <property type="match status" value="1"/>
</dbReference>
<organism evidence="5 6">
    <name type="scientific">Neisseria canis</name>
    <dbReference type="NCBI Taxonomy" id="493"/>
    <lineage>
        <taxon>Bacteria</taxon>
        <taxon>Pseudomonadati</taxon>
        <taxon>Pseudomonadota</taxon>
        <taxon>Betaproteobacteria</taxon>
        <taxon>Neisseriales</taxon>
        <taxon>Neisseriaceae</taxon>
        <taxon>Neisseria</taxon>
    </lineage>
</organism>
<evidence type="ECO:0000313" key="6">
    <source>
        <dbReference type="Proteomes" id="UP000279284"/>
    </source>
</evidence>
<comment type="catalytic activity">
    <reaction evidence="3">
        <text>ATP + H2O = ADP + phosphate + H(+)</text>
        <dbReference type="Rhea" id="RHEA:13065"/>
        <dbReference type="ChEBI" id="CHEBI:15377"/>
        <dbReference type="ChEBI" id="CHEBI:15378"/>
        <dbReference type="ChEBI" id="CHEBI:30616"/>
        <dbReference type="ChEBI" id="CHEBI:43474"/>
        <dbReference type="ChEBI" id="CHEBI:456216"/>
        <dbReference type="EC" id="5.6.2.3"/>
    </reaction>
</comment>
<dbReference type="InterPro" id="IPR027417">
    <property type="entry name" value="P-loop_NTPase"/>
</dbReference>
<dbReference type="Gene3D" id="3.40.50.300">
    <property type="entry name" value="P-loop containing nucleotide triphosphate hydrolases"/>
    <property type="match status" value="2"/>
</dbReference>
<dbReference type="STRING" id="493.BWD07_10240"/>
<evidence type="ECO:0000313" key="5">
    <source>
        <dbReference type="EMBL" id="VEF03255.1"/>
    </source>
</evidence>
<feature type="binding site" evidence="3">
    <location>
        <begin position="140"/>
        <end position="147"/>
    </location>
    <ligand>
        <name>ATP</name>
        <dbReference type="ChEBI" id="CHEBI:30616"/>
    </ligand>
</feature>
<dbReference type="InterPro" id="IPR006344">
    <property type="entry name" value="RecD"/>
</dbReference>
<keyword evidence="3 5" id="KW-0378">Hydrolase</keyword>
<dbReference type="PANTHER" id="PTHR43788:SF6">
    <property type="entry name" value="DNA HELICASE B"/>
    <property type="match status" value="1"/>
</dbReference>
<keyword evidence="3" id="KW-0227">DNA damage</keyword>
<dbReference type="EC" id="5.6.2.3" evidence="3"/>
<accession>A0A3S4PJ57</accession>
<dbReference type="GO" id="GO:0043139">
    <property type="term" value="F:5'-3' DNA helicase activity"/>
    <property type="evidence" value="ECO:0007669"/>
    <property type="project" value="UniProtKB-UniRule"/>
</dbReference>
<dbReference type="HAMAP" id="MF_01487">
    <property type="entry name" value="RecD"/>
    <property type="match status" value="1"/>
</dbReference>
<dbReference type="AlphaFoldDB" id="A0A3S4PJ57"/>
<sequence length="572" mass="62618">MLDGFAAEAAVGLLERVAPEASGVVSPFVDKLFAALAEGHSFIWLDKHDIATMKQARPVVGGDAGSPLVLRGNKLFLGKMWQLEQDLARQILRIAAVKPEPVDWLNASYYLADWFAESGSRDQKAAAALALLQNLMVISGGPGTGKTTTVAKLLALLCVNAGKLPRIALVAPTGKAAAHMAKALHRALGQFDAGAAIKAHLGHLEGQTVHRLLKFKPPYMQPAYHADNPLPLDVIVVDEASMLDTALLLQLLSAVPDGCRVIILGDENQLPSVGAGAVLAALARQTVLKETTAQELTDLLPEQPFAVSDRPEPLAENIARLTISHRFGEHSGIGCLARAVVQGNVEDALAQFERFPNEIRIHNMNIDGQLETLYRLQQNYWQAVAQNDVKAAFRHQADCMVLAAWRNNAEYFNQAYQAYLKKIGIIKQEEHWFAGQMLMVSRNDYTLDLFNGDIGLVLRDEESDTDALAAYFPDGDEFRKIALSRLPECETAFAMTVHKSQGSEYKEVWLLPPMGYDLAKTAGAGLNRALLYTAITRARERFVFLGKTEAFKAACLQEETRRSAVREMLAEG</sequence>
<keyword evidence="3" id="KW-0540">Nuclease</keyword>
<dbReference type="InterPro" id="IPR027785">
    <property type="entry name" value="UvrD-like_helicase_C"/>
</dbReference>
<dbReference type="GO" id="GO:0009338">
    <property type="term" value="C:exodeoxyribonuclease V complex"/>
    <property type="evidence" value="ECO:0007669"/>
    <property type="project" value="InterPro"/>
</dbReference>
<dbReference type="SUPFAM" id="SSF52540">
    <property type="entry name" value="P-loop containing nucleoside triphosphate hydrolases"/>
    <property type="match status" value="1"/>
</dbReference>